<sequence>MGDIFLQPVLLFVAALIFYARSGAAPFGGGFAVAEDRRPSCLRCRSASSGARLPGRRARRPSLSSRRGGCFSDEPMTSWGRSRHFSKSGDPPTLFRAILFIRLVVTGQCRKFFGTGFVSRFEDAVVSILTRGELFIIFPRSSLTKISTIHCIFFDCTGSSSSFCRIFLFLVVITDEIRNLTSPLF</sequence>
<feature type="region of interest" description="Disordered" evidence="1">
    <location>
        <begin position="46"/>
        <end position="75"/>
    </location>
</feature>
<keyword evidence="4" id="KW-1185">Reference proteome</keyword>
<proteinExistence type="predicted"/>
<evidence type="ECO:0000256" key="2">
    <source>
        <dbReference type="SAM" id="SignalP"/>
    </source>
</evidence>
<evidence type="ECO:0000313" key="3">
    <source>
        <dbReference type="EMBL" id="KAK8966000.1"/>
    </source>
</evidence>
<organism evidence="3 4">
    <name type="scientific">Platanthera guangdongensis</name>
    <dbReference type="NCBI Taxonomy" id="2320717"/>
    <lineage>
        <taxon>Eukaryota</taxon>
        <taxon>Viridiplantae</taxon>
        <taxon>Streptophyta</taxon>
        <taxon>Embryophyta</taxon>
        <taxon>Tracheophyta</taxon>
        <taxon>Spermatophyta</taxon>
        <taxon>Magnoliopsida</taxon>
        <taxon>Liliopsida</taxon>
        <taxon>Asparagales</taxon>
        <taxon>Orchidaceae</taxon>
        <taxon>Orchidoideae</taxon>
        <taxon>Orchideae</taxon>
        <taxon>Orchidinae</taxon>
        <taxon>Platanthera</taxon>
    </lineage>
</organism>
<name>A0ABR2MPJ5_9ASPA</name>
<feature type="chain" id="PRO_5045871081" description="Secreted protein" evidence="2">
    <location>
        <begin position="25"/>
        <end position="185"/>
    </location>
</feature>
<reference evidence="3 4" key="1">
    <citation type="journal article" date="2022" name="Nat. Plants">
        <title>Genomes of leafy and leafless Platanthera orchids illuminate the evolution of mycoheterotrophy.</title>
        <authorList>
            <person name="Li M.H."/>
            <person name="Liu K.W."/>
            <person name="Li Z."/>
            <person name="Lu H.C."/>
            <person name="Ye Q.L."/>
            <person name="Zhang D."/>
            <person name="Wang J.Y."/>
            <person name="Li Y.F."/>
            <person name="Zhong Z.M."/>
            <person name="Liu X."/>
            <person name="Yu X."/>
            <person name="Liu D.K."/>
            <person name="Tu X.D."/>
            <person name="Liu B."/>
            <person name="Hao Y."/>
            <person name="Liao X.Y."/>
            <person name="Jiang Y.T."/>
            <person name="Sun W.H."/>
            <person name="Chen J."/>
            <person name="Chen Y.Q."/>
            <person name="Ai Y."/>
            <person name="Zhai J.W."/>
            <person name="Wu S.S."/>
            <person name="Zhou Z."/>
            <person name="Hsiao Y.Y."/>
            <person name="Wu W.L."/>
            <person name="Chen Y.Y."/>
            <person name="Lin Y.F."/>
            <person name="Hsu J.L."/>
            <person name="Li C.Y."/>
            <person name="Wang Z.W."/>
            <person name="Zhao X."/>
            <person name="Zhong W.Y."/>
            <person name="Ma X.K."/>
            <person name="Ma L."/>
            <person name="Huang J."/>
            <person name="Chen G.Z."/>
            <person name="Huang M.Z."/>
            <person name="Huang L."/>
            <person name="Peng D.H."/>
            <person name="Luo Y.B."/>
            <person name="Zou S.Q."/>
            <person name="Chen S.P."/>
            <person name="Lan S."/>
            <person name="Tsai W.C."/>
            <person name="Van de Peer Y."/>
            <person name="Liu Z.J."/>
        </authorList>
    </citation>
    <scope>NUCLEOTIDE SEQUENCE [LARGE SCALE GENOMIC DNA]</scope>
    <source>
        <strain evidence="3">Lor288</strain>
    </source>
</reference>
<accession>A0ABR2MPJ5</accession>
<comment type="caution">
    <text evidence="3">The sequence shown here is derived from an EMBL/GenBank/DDBJ whole genome shotgun (WGS) entry which is preliminary data.</text>
</comment>
<keyword evidence="2" id="KW-0732">Signal</keyword>
<evidence type="ECO:0000256" key="1">
    <source>
        <dbReference type="SAM" id="MobiDB-lite"/>
    </source>
</evidence>
<evidence type="ECO:0000313" key="4">
    <source>
        <dbReference type="Proteomes" id="UP001412067"/>
    </source>
</evidence>
<dbReference type="EMBL" id="JBBWWR010000005">
    <property type="protein sequence ID" value="KAK8966000.1"/>
    <property type="molecule type" value="Genomic_DNA"/>
</dbReference>
<evidence type="ECO:0008006" key="5">
    <source>
        <dbReference type="Google" id="ProtNLM"/>
    </source>
</evidence>
<feature type="signal peptide" evidence="2">
    <location>
        <begin position="1"/>
        <end position="24"/>
    </location>
</feature>
<gene>
    <name evidence="3" type="ORF">KSP40_PGU019083</name>
</gene>
<protein>
    <recommendedName>
        <fullName evidence="5">Secreted protein</fullName>
    </recommendedName>
</protein>
<dbReference type="Proteomes" id="UP001412067">
    <property type="component" value="Unassembled WGS sequence"/>
</dbReference>